<accession>A0A6S6SGM4</accession>
<dbReference type="PIRSF" id="PIRSF000447">
    <property type="entry name" value="KAS_II"/>
    <property type="match status" value="1"/>
</dbReference>
<evidence type="ECO:0000256" key="5">
    <source>
        <dbReference type="ARBA" id="ARBA00022516"/>
    </source>
</evidence>
<dbReference type="EMBL" id="CACVAV010000116">
    <property type="protein sequence ID" value="CAA6807586.1"/>
    <property type="molecule type" value="Genomic_DNA"/>
</dbReference>
<keyword evidence="9 11" id="KW-0275">Fatty acid biosynthesis</keyword>
<dbReference type="NCBIfam" id="NF005589">
    <property type="entry name" value="PRK07314.1"/>
    <property type="match status" value="1"/>
</dbReference>
<evidence type="ECO:0000256" key="7">
    <source>
        <dbReference type="ARBA" id="ARBA00022832"/>
    </source>
</evidence>
<evidence type="ECO:0000256" key="1">
    <source>
        <dbReference type="ARBA" id="ARBA00005194"/>
    </source>
</evidence>
<keyword evidence="10 11" id="KW-0012">Acyltransferase</keyword>
<keyword evidence="7" id="KW-0276">Fatty acid metabolism</keyword>
<comment type="catalytic activity">
    <reaction evidence="11">
        <text>a fatty acyl-[ACP] + malonyl-[ACP] + H(+) = a 3-oxoacyl-[ACP] + holo-[ACP] + CO2</text>
        <dbReference type="Rhea" id="RHEA:22836"/>
        <dbReference type="Rhea" id="RHEA-COMP:9623"/>
        <dbReference type="Rhea" id="RHEA-COMP:9685"/>
        <dbReference type="Rhea" id="RHEA-COMP:9916"/>
        <dbReference type="Rhea" id="RHEA-COMP:14125"/>
        <dbReference type="ChEBI" id="CHEBI:15378"/>
        <dbReference type="ChEBI" id="CHEBI:16526"/>
        <dbReference type="ChEBI" id="CHEBI:64479"/>
        <dbReference type="ChEBI" id="CHEBI:78449"/>
        <dbReference type="ChEBI" id="CHEBI:78776"/>
        <dbReference type="ChEBI" id="CHEBI:138651"/>
    </reaction>
</comment>
<dbReference type="NCBIfam" id="TIGR03150">
    <property type="entry name" value="fabF"/>
    <property type="match status" value="1"/>
</dbReference>
<dbReference type="PROSITE" id="PS00606">
    <property type="entry name" value="KS3_1"/>
    <property type="match status" value="1"/>
</dbReference>
<evidence type="ECO:0000256" key="12">
    <source>
        <dbReference type="PIRSR" id="PIRSR000447-1"/>
    </source>
</evidence>
<proteinExistence type="inferred from homology"/>
<evidence type="ECO:0000256" key="13">
    <source>
        <dbReference type="RuleBase" id="RU003694"/>
    </source>
</evidence>
<dbReference type="UniPathway" id="UPA00094"/>
<comment type="pathway">
    <text evidence="1 11">Lipid metabolism; fatty acid biosynthesis.</text>
</comment>
<dbReference type="AlphaFoldDB" id="A0A6S6SGM4"/>
<reference evidence="15" key="1">
    <citation type="submission" date="2020-01" db="EMBL/GenBank/DDBJ databases">
        <authorList>
            <person name="Meier V. D."/>
            <person name="Meier V D."/>
        </authorList>
    </citation>
    <scope>NUCLEOTIDE SEQUENCE</scope>
    <source>
        <strain evidence="15">HLG_WM_MAG_08</strain>
    </source>
</reference>
<evidence type="ECO:0000256" key="2">
    <source>
        <dbReference type="ARBA" id="ARBA00008467"/>
    </source>
</evidence>
<dbReference type="GO" id="GO:0006633">
    <property type="term" value="P:fatty acid biosynthetic process"/>
    <property type="evidence" value="ECO:0007669"/>
    <property type="project" value="UniProtKB-UniRule"/>
</dbReference>
<dbReference type="InterPro" id="IPR014030">
    <property type="entry name" value="Ketoacyl_synth_N"/>
</dbReference>
<dbReference type="InterPro" id="IPR018201">
    <property type="entry name" value="Ketoacyl_synth_AS"/>
</dbReference>
<evidence type="ECO:0000256" key="9">
    <source>
        <dbReference type="ARBA" id="ARBA00023160"/>
    </source>
</evidence>
<protein>
    <recommendedName>
        <fullName evidence="4 11">3-oxoacyl-[acyl-carrier-protein] synthase 2</fullName>
        <ecNumber evidence="3 11">2.3.1.179</ecNumber>
    </recommendedName>
</protein>
<evidence type="ECO:0000259" key="14">
    <source>
        <dbReference type="PROSITE" id="PS52004"/>
    </source>
</evidence>
<dbReference type="Gene3D" id="3.40.47.10">
    <property type="match status" value="1"/>
</dbReference>
<comment type="similarity">
    <text evidence="2 11 13">Belongs to the thiolase-like superfamily. Beta-ketoacyl-ACP synthases family.</text>
</comment>
<evidence type="ECO:0000256" key="11">
    <source>
        <dbReference type="PIRNR" id="PIRNR000447"/>
    </source>
</evidence>
<feature type="domain" description="Ketosynthase family 3 (KS3)" evidence="14">
    <location>
        <begin position="3"/>
        <end position="413"/>
    </location>
</feature>
<dbReference type="Pfam" id="PF00109">
    <property type="entry name" value="ketoacyl-synt"/>
    <property type="match status" value="1"/>
</dbReference>
<evidence type="ECO:0000256" key="8">
    <source>
        <dbReference type="ARBA" id="ARBA00023098"/>
    </source>
</evidence>
<evidence type="ECO:0000256" key="10">
    <source>
        <dbReference type="ARBA" id="ARBA00023315"/>
    </source>
</evidence>
<dbReference type="CDD" id="cd00834">
    <property type="entry name" value="KAS_I_II"/>
    <property type="match status" value="1"/>
</dbReference>
<comment type="catalytic activity">
    <reaction evidence="11">
        <text>(9Z)-hexadecenoyl-[ACP] + malonyl-[ACP] + H(+) = 3-oxo-(11Z)-octadecenoyl-[ACP] + holo-[ACP] + CO2</text>
        <dbReference type="Rhea" id="RHEA:55040"/>
        <dbReference type="Rhea" id="RHEA-COMP:9623"/>
        <dbReference type="Rhea" id="RHEA-COMP:9685"/>
        <dbReference type="Rhea" id="RHEA-COMP:10800"/>
        <dbReference type="Rhea" id="RHEA-COMP:14074"/>
        <dbReference type="ChEBI" id="CHEBI:15378"/>
        <dbReference type="ChEBI" id="CHEBI:16526"/>
        <dbReference type="ChEBI" id="CHEBI:64479"/>
        <dbReference type="ChEBI" id="CHEBI:78449"/>
        <dbReference type="ChEBI" id="CHEBI:83989"/>
        <dbReference type="ChEBI" id="CHEBI:138538"/>
        <dbReference type="EC" id="2.3.1.179"/>
    </reaction>
</comment>
<dbReference type="Pfam" id="PF02801">
    <property type="entry name" value="Ketoacyl-synt_C"/>
    <property type="match status" value="1"/>
</dbReference>
<sequence>MSRRRVVVTGLGIVSPVGSELETAWGNIKAGKSGINTISPELFDASHFSVKIAGNVKDFDVNQYIKPKDQKKMDTFIHYGIGAGTDALRDSGLEVTDENAERIGVIMGSGIGGLGTIERNYDAFLKSGPRKISPFFVPASIINMVAGNLSIMYGLKGPNMSIVSACTSAAHSIGDAARMISYGDADAMVAGGAEMGSTPLGIGGFAAARALSTRNDDPEAASRPWDVDRDGFVLGDGAGVLVLEEYEFAKARGARIYCELAGYGMSSDAHHMTTPSLGGEGGARCMKNAMKDAGLNTDEIDYINAHGTSTPAGDKAETEGAKLAFGADVNKVAISSTKSMTGHLLGAAGGIEAVFSVLAIRDQVLPPTINMDNQDPECDLDYIPNVARETTVNVTMSNSFGFGGTNGTLIFKKM</sequence>
<name>A0A6S6SGM4_9GAMM</name>
<dbReference type="FunFam" id="3.40.47.10:FF:000009">
    <property type="entry name" value="3-oxoacyl-[acyl-carrier-protein] synthase 2"/>
    <property type="match status" value="1"/>
</dbReference>
<dbReference type="SMART" id="SM00825">
    <property type="entry name" value="PKS_KS"/>
    <property type="match status" value="1"/>
</dbReference>
<dbReference type="InterPro" id="IPR014031">
    <property type="entry name" value="Ketoacyl_synth_C"/>
</dbReference>
<evidence type="ECO:0000256" key="4">
    <source>
        <dbReference type="ARBA" id="ARBA00014657"/>
    </source>
</evidence>
<dbReference type="PROSITE" id="PS52004">
    <property type="entry name" value="KS3_2"/>
    <property type="match status" value="1"/>
</dbReference>
<gene>
    <name evidence="15" type="ORF">HELGO_WM33184</name>
</gene>
<comment type="function">
    <text evidence="11">Involved in the type II fatty acid elongation cycle. Catalyzes the elongation of a wide range of acyl-ACP by the addition of two carbons from malonyl-ACP to an acyl acceptor. Can efficiently catalyze the conversion of palmitoleoyl-ACP (cis-hexadec-9-enoyl-ACP) to cis-vaccenoyl-ACP (cis-octadec-11-enoyl-ACP), an essential step in the thermal regulation of fatty acid composition.</text>
</comment>
<dbReference type="PANTHER" id="PTHR11712">
    <property type="entry name" value="POLYKETIDE SYNTHASE-RELATED"/>
    <property type="match status" value="1"/>
</dbReference>
<keyword evidence="6 11" id="KW-0808">Transferase</keyword>
<organism evidence="15">
    <name type="scientific">uncultured Thiotrichaceae bacterium</name>
    <dbReference type="NCBI Taxonomy" id="298394"/>
    <lineage>
        <taxon>Bacteria</taxon>
        <taxon>Pseudomonadati</taxon>
        <taxon>Pseudomonadota</taxon>
        <taxon>Gammaproteobacteria</taxon>
        <taxon>Thiotrichales</taxon>
        <taxon>Thiotrichaceae</taxon>
        <taxon>environmental samples</taxon>
    </lineage>
</organism>
<dbReference type="PANTHER" id="PTHR11712:SF336">
    <property type="entry name" value="3-OXOACYL-[ACYL-CARRIER-PROTEIN] SYNTHASE, MITOCHONDRIAL"/>
    <property type="match status" value="1"/>
</dbReference>
<dbReference type="InterPro" id="IPR020841">
    <property type="entry name" value="PKS_Beta-ketoAc_synthase_dom"/>
</dbReference>
<dbReference type="EC" id="2.3.1.179" evidence="3 11"/>
<dbReference type="InterPro" id="IPR017568">
    <property type="entry name" value="3-oxoacyl-ACP_synth-2"/>
</dbReference>
<feature type="active site" description="For beta-ketoacyl synthase activity" evidence="12">
    <location>
        <position position="166"/>
    </location>
</feature>
<dbReference type="InterPro" id="IPR016039">
    <property type="entry name" value="Thiolase-like"/>
</dbReference>
<evidence type="ECO:0000256" key="6">
    <source>
        <dbReference type="ARBA" id="ARBA00022679"/>
    </source>
</evidence>
<keyword evidence="5 11" id="KW-0444">Lipid biosynthesis</keyword>
<dbReference type="GO" id="GO:0004315">
    <property type="term" value="F:3-oxoacyl-[acyl-carrier-protein] synthase activity"/>
    <property type="evidence" value="ECO:0007669"/>
    <property type="project" value="UniProtKB-UniRule"/>
</dbReference>
<dbReference type="GO" id="GO:0005829">
    <property type="term" value="C:cytosol"/>
    <property type="evidence" value="ECO:0007669"/>
    <property type="project" value="TreeGrafter"/>
</dbReference>
<evidence type="ECO:0000256" key="3">
    <source>
        <dbReference type="ARBA" id="ARBA00012356"/>
    </source>
</evidence>
<evidence type="ECO:0000313" key="15">
    <source>
        <dbReference type="EMBL" id="CAA6807586.1"/>
    </source>
</evidence>
<keyword evidence="8" id="KW-0443">Lipid metabolism</keyword>
<dbReference type="SUPFAM" id="SSF53901">
    <property type="entry name" value="Thiolase-like"/>
    <property type="match status" value="2"/>
</dbReference>
<dbReference type="InterPro" id="IPR000794">
    <property type="entry name" value="Beta-ketoacyl_synthase"/>
</dbReference>
<dbReference type="NCBIfam" id="NF004970">
    <property type="entry name" value="PRK06333.1"/>
    <property type="match status" value="1"/>
</dbReference>